<reference evidence="4" key="1">
    <citation type="submission" date="2012-02" db="EMBL/GenBank/DDBJ databases">
        <title>Complete sequence of chromosome of Methanomethylovorans hollandica DSM 15978.</title>
        <authorList>
            <person name="Lucas S."/>
            <person name="Copeland A."/>
            <person name="Lapidus A."/>
            <person name="Glavina del Rio T."/>
            <person name="Dalin E."/>
            <person name="Tice H."/>
            <person name="Bruce D."/>
            <person name="Goodwin L."/>
            <person name="Pitluck S."/>
            <person name="Peters L."/>
            <person name="Mikhailova N."/>
            <person name="Held B."/>
            <person name="Kyrpides N."/>
            <person name="Mavromatis K."/>
            <person name="Ivanova N."/>
            <person name="Brettin T."/>
            <person name="Detter J.C."/>
            <person name="Han C."/>
            <person name="Larimer F."/>
            <person name="Land M."/>
            <person name="Hauser L."/>
            <person name="Markowitz V."/>
            <person name="Cheng J.-F."/>
            <person name="Hugenholtz P."/>
            <person name="Woyke T."/>
            <person name="Wu D."/>
            <person name="Spring S."/>
            <person name="Schroeder M."/>
            <person name="Brambilla E."/>
            <person name="Klenk H.-P."/>
            <person name="Eisen J.A."/>
        </authorList>
    </citation>
    <scope>NUCLEOTIDE SEQUENCE [LARGE SCALE GENOMIC DNA]</scope>
    <source>
        <strain evidence="4">DSM 15978 / NBRC 107637 / DMS1</strain>
    </source>
</reference>
<feature type="domain" description="CHAD" evidence="2">
    <location>
        <begin position="275"/>
        <end position="576"/>
    </location>
</feature>
<evidence type="ECO:0000256" key="1">
    <source>
        <dbReference type="SAM" id="Phobius"/>
    </source>
</evidence>
<organism evidence="3 4">
    <name type="scientific">Methanomethylovorans hollandica (strain DSM 15978 / NBRC 107637 / DMS1)</name>
    <dbReference type="NCBI Taxonomy" id="867904"/>
    <lineage>
        <taxon>Archaea</taxon>
        <taxon>Methanobacteriati</taxon>
        <taxon>Methanobacteriota</taxon>
        <taxon>Stenosarchaea group</taxon>
        <taxon>Methanomicrobia</taxon>
        <taxon>Methanosarcinales</taxon>
        <taxon>Methanosarcinaceae</taxon>
        <taxon>Methanomethylovorans</taxon>
    </lineage>
</organism>
<dbReference type="HOGENOM" id="CLU_508668_0_0_2"/>
<keyword evidence="1" id="KW-1133">Transmembrane helix</keyword>
<dbReference type="Proteomes" id="UP000010866">
    <property type="component" value="Chromosome"/>
</dbReference>
<dbReference type="Pfam" id="PF05235">
    <property type="entry name" value="CHAD"/>
    <property type="match status" value="1"/>
</dbReference>
<dbReference type="SMART" id="SM00880">
    <property type="entry name" value="CHAD"/>
    <property type="match status" value="1"/>
</dbReference>
<feature type="transmembrane region" description="Helical" evidence="1">
    <location>
        <begin position="76"/>
        <end position="95"/>
    </location>
</feature>
<dbReference type="Gene3D" id="1.40.20.10">
    <property type="entry name" value="CHAD domain"/>
    <property type="match status" value="1"/>
</dbReference>
<name>L0KUC2_METHD</name>
<dbReference type="InterPro" id="IPR055563">
    <property type="entry name" value="CdpA_N"/>
</dbReference>
<dbReference type="PROSITE" id="PS51708">
    <property type="entry name" value="CHAD"/>
    <property type="match status" value="1"/>
</dbReference>
<dbReference type="STRING" id="867904.Metho_0783"/>
<protein>
    <recommendedName>
        <fullName evidence="2">CHAD domain-containing protein</fullName>
    </recommendedName>
</protein>
<dbReference type="Pfam" id="PF23600">
    <property type="entry name" value="CdpA_N"/>
    <property type="match status" value="1"/>
</dbReference>
<accession>L0KUC2</accession>
<feature type="transmembrane region" description="Helical" evidence="1">
    <location>
        <begin position="12"/>
        <end position="34"/>
    </location>
</feature>
<feature type="transmembrane region" description="Helical" evidence="1">
    <location>
        <begin position="107"/>
        <end position="125"/>
    </location>
</feature>
<dbReference type="PANTHER" id="PTHR39339">
    <property type="entry name" value="SLR1444 PROTEIN"/>
    <property type="match status" value="1"/>
</dbReference>
<evidence type="ECO:0000313" key="4">
    <source>
        <dbReference type="Proteomes" id="UP000010866"/>
    </source>
</evidence>
<evidence type="ECO:0000259" key="2">
    <source>
        <dbReference type="PROSITE" id="PS51708"/>
    </source>
</evidence>
<dbReference type="InterPro" id="IPR038186">
    <property type="entry name" value="CHAD_dom_sf"/>
</dbReference>
<evidence type="ECO:0000313" key="3">
    <source>
        <dbReference type="EMBL" id="AGB49032.1"/>
    </source>
</evidence>
<dbReference type="PANTHER" id="PTHR39339:SF1">
    <property type="entry name" value="CHAD DOMAIN-CONTAINING PROTEIN"/>
    <property type="match status" value="1"/>
</dbReference>
<gene>
    <name evidence="3" type="ordered locus">Metho_0783</name>
</gene>
<sequence length="593" mass="67393" precursor="true">MDREGKKNNQKAPALFMIAAGLILIASAITYAMLENMNRFSEPGKILVSLGLAGSGILVILLGLNTKFPWKGSSGFFLACGSLLSISGVLGFIILYPEDWFYPKVAYVVLTYTAGILLLLFNIMLQQSGNTSMPAESGSEPQDIETGNTMYAGESQLVAVISSMMVSRILYPEDSYASWNSTDNENEIYIINNDIIQDDKEKGKICETGSSSGNIPETMFPETMMDIDPETSGTIETNGTTDTFEIITETGTKSATAVTKSKSFFSMKRTDIRKDDHMKEAAHKILRFHFGRMLKHERGTMLGKDIEELHDMRVAAMRMRSVLQVFNGHLDMNTMKPIFRNIKDTRRSLGAVRDLDVFMEKIQHYTGSLPEDRTSELDELVGTLLIERDKARGLMLLHLDSTKYDKFKLNFTKILEKEGQWEESLVDRDGRPLPHRVRDVLPPLLYNELSKVRAYDDLVREDEPSFEMLHALRIDIKILRYTLEFFDEVLGEETKSLIKDLKELQDVLGDIHDAVVAMELLENYLKYGKWDYTEGRKSVGEQIIIDPGVENYLAYRRKEITELLESFPEVWTKVMETDFGVRFSNVIAELYHN</sequence>
<keyword evidence="4" id="KW-1185">Reference proteome</keyword>
<dbReference type="KEGG" id="mhz:Metho_0783"/>
<dbReference type="AlphaFoldDB" id="L0KUC2"/>
<proteinExistence type="predicted"/>
<feature type="transmembrane region" description="Helical" evidence="1">
    <location>
        <begin position="46"/>
        <end position="64"/>
    </location>
</feature>
<keyword evidence="1" id="KW-0812">Transmembrane</keyword>
<dbReference type="InterPro" id="IPR007899">
    <property type="entry name" value="CHAD_dom"/>
</dbReference>
<keyword evidence="1" id="KW-0472">Membrane</keyword>
<dbReference type="EMBL" id="CP003362">
    <property type="protein sequence ID" value="AGB49032.1"/>
    <property type="molecule type" value="Genomic_DNA"/>
</dbReference>